<dbReference type="Pfam" id="PF22818">
    <property type="entry name" value="ApeI-like"/>
    <property type="match status" value="1"/>
</dbReference>
<comment type="caution">
    <text evidence="2">The sequence shown here is derived from an EMBL/GenBank/DDBJ whole genome shotgun (WGS) entry which is preliminary data.</text>
</comment>
<dbReference type="EMBL" id="PSYR01000001">
    <property type="protein sequence ID" value="RCN58321.1"/>
    <property type="molecule type" value="Genomic_DNA"/>
</dbReference>
<proteinExistence type="predicted"/>
<dbReference type="SUPFAM" id="SSF54637">
    <property type="entry name" value="Thioesterase/thiol ester dehydrase-isomerase"/>
    <property type="match status" value="1"/>
</dbReference>
<dbReference type="STRING" id="163359.A9R16_08135"/>
<protein>
    <recommendedName>
        <fullName evidence="1">ApeI dehydratase-like domain-containing protein</fullName>
    </recommendedName>
</protein>
<dbReference type="AlphaFoldDB" id="A0A1C2G3R3"/>
<keyword evidence="3" id="KW-1185">Reference proteome</keyword>
<name>A0A1C2G3R3_9GAMM</name>
<gene>
    <name evidence="2" type="ORF">C4900_00530</name>
</gene>
<dbReference type="OrthoDB" id="9812842at2"/>
<dbReference type="Gene3D" id="3.10.129.10">
    <property type="entry name" value="Hotdog Thioesterase"/>
    <property type="match status" value="1"/>
</dbReference>
<evidence type="ECO:0000313" key="2">
    <source>
        <dbReference type="EMBL" id="RCN58321.1"/>
    </source>
</evidence>
<dbReference type="RefSeq" id="WP_065969035.1">
    <property type="nucleotide sequence ID" value="NZ_CP080624.1"/>
</dbReference>
<dbReference type="InterPro" id="IPR054545">
    <property type="entry name" value="ApeI-like"/>
</dbReference>
<feature type="domain" description="ApeI dehydratase-like" evidence="1">
    <location>
        <begin position="7"/>
        <end position="72"/>
    </location>
</feature>
<dbReference type="GO" id="GO:0016829">
    <property type="term" value="F:lyase activity"/>
    <property type="evidence" value="ECO:0007669"/>
    <property type="project" value="UniProtKB-KW"/>
</dbReference>
<evidence type="ECO:0000259" key="1">
    <source>
        <dbReference type="Pfam" id="PF22818"/>
    </source>
</evidence>
<reference evidence="2 3" key="1">
    <citation type="submission" date="2018-02" db="EMBL/GenBank/DDBJ databases">
        <title>Insights into the biology of acidophilic members of the Acidiferrobacteraceae family derived from comparative genomic analyses.</title>
        <authorList>
            <person name="Issotta F."/>
            <person name="Thyssen C."/>
            <person name="Mena C."/>
            <person name="Moya A."/>
            <person name="Bellenberg S."/>
            <person name="Sproer C."/>
            <person name="Covarrubias P.C."/>
            <person name="Sand W."/>
            <person name="Quatrini R."/>
            <person name="Vera M."/>
        </authorList>
    </citation>
    <scope>NUCLEOTIDE SEQUENCE [LARGE SCALE GENOMIC DNA]</scope>
    <source>
        <strain evidence="3">m-1</strain>
    </source>
</reference>
<sequence length="102" mass="10783">MADEALLAFPADHPAFPGHFPGDPIVPGALLLDEVLAVVCAARGLAYESLRVGSAKFLHPVRPGQEVQLRWRDSGPGLLDVRLFLADRPVAVATLSSHAAPP</sequence>
<dbReference type="Proteomes" id="UP000253250">
    <property type="component" value="Unassembled WGS sequence"/>
</dbReference>
<evidence type="ECO:0000313" key="3">
    <source>
        <dbReference type="Proteomes" id="UP000253250"/>
    </source>
</evidence>
<organism evidence="2 3">
    <name type="scientific">Acidiferrobacter thiooxydans</name>
    <dbReference type="NCBI Taxonomy" id="163359"/>
    <lineage>
        <taxon>Bacteria</taxon>
        <taxon>Pseudomonadati</taxon>
        <taxon>Pseudomonadota</taxon>
        <taxon>Gammaproteobacteria</taxon>
        <taxon>Acidiferrobacterales</taxon>
        <taxon>Acidiferrobacteraceae</taxon>
        <taxon>Acidiferrobacter</taxon>
    </lineage>
</organism>
<accession>A0A1C2G3R3</accession>
<dbReference type="InterPro" id="IPR029069">
    <property type="entry name" value="HotDog_dom_sf"/>
</dbReference>